<feature type="compositionally biased region" description="Basic residues" evidence="1">
    <location>
        <begin position="17"/>
        <end position="29"/>
    </location>
</feature>
<reference evidence="2" key="2">
    <citation type="submission" date="2015-06" db="UniProtKB">
        <authorList>
            <consortium name="EnsemblPlants"/>
        </authorList>
    </citation>
    <scope>IDENTIFICATION</scope>
    <source>
        <strain evidence="2">DM1-3 516 R44</strain>
    </source>
</reference>
<sequence length="178" mass="20838">MHREKDKSCIAGKRLTHRKRNHASRKRKSCIAEEKSMHRGKSHALQVFVESIQEDEFSNQTTGADDIKKDAAQRGTFLSSELGHSLKRSVKLLGREQRSDFHHNQTTPLSEGMWVYLWVCRFQFRIWKFFGLYPRHPSNPSDNAPRVLEIMSVTRVILHNRFPFQPMESNYKQPDSLS</sequence>
<dbReference type="EnsemblPlants" id="PGSC0003DMT400084894">
    <property type="protein sequence ID" value="PGSC0003DMT400084894"/>
    <property type="gene ID" value="PGSC0003DMG400034465"/>
</dbReference>
<evidence type="ECO:0000313" key="2">
    <source>
        <dbReference type="EnsemblPlants" id="PGSC0003DMT400084894"/>
    </source>
</evidence>
<proteinExistence type="predicted"/>
<name>M1D8A8_SOLTU</name>
<dbReference type="Gramene" id="PGSC0003DMT400084894">
    <property type="protein sequence ID" value="PGSC0003DMT400084894"/>
    <property type="gene ID" value="PGSC0003DMG400034465"/>
</dbReference>
<dbReference type="AlphaFoldDB" id="M1D8A8"/>
<feature type="region of interest" description="Disordered" evidence="1">
    <location>
        <begin position="17"/>
        <end position="36"/>
    </location>
</feature>
<evidence type="ECO:0000313" key="3">
    <source>
        <dbReference type="Proteomes" id="UP000011115"/>
    </source>
</evidence>
<organism evidence="2 3">
    <name type="scientific">Solanum tuberosum</name>
    <name type="common">Potato</name>
    <dbReference type="NCBI Taxonomy" id="4113"/>
    <lineage>
        <taxon>Eukaryota</taxon>
        <taxon>Viridiplantae</taxon>
        <taxon>Streptophyta</taxon>
        <taxon>Embryophyta</taxon>
        <taxon>Tracheophyta</taxon>
        <taxon>Spermatophyta</taxon>
        <taxon>Magnoliopsida</taxon>
        <taxon>eudicotyledons</taxon>
        <taxon>Gunneridae</taxon>
        <taxon>Pentapetalae</taxon>
        <taxon>asterids</taxon>
        <taxon>lamiids</taxon>
        <taxon>Solanales</taxon>
        <taxon>Solanaceae</taxon>
        <taxon>Solanoideae</taxon>
        <taxon>Solaneae</taxon>
        <taxon>Solanum</taxon>
    </lineage>
</organism>
<dbReference type="Proteomes" id="UP000011115">
    <property type="component" value="Unassembled WGS sequence"/>
</dbReference>
<dbReference type="HOGENOM" id="CLU_1513116_0_0_1"/>
<keyword evidence="3" id="KW-1185">Reference proteome</keyword>
<protein>
    <submittedName>
        <fullName evidence="2">Uncharacterized protein</fullName>
    </submittedName>
</protein>
<dbReference type="InParanoid" id="M1D8A8"/>
<evidence type="ECO:0000256" key="1">
    <source>
        <dbReference type="SAM" id="MobiDB-lite"/>
    </source>
</evidence>
<dbReference type="PaxDb" id="4113-PGSC0003DMT400084894"/>
<reference evidence="3" key="1">
    <citation type="journal article" date="2011" name="Nature">
        <title>Genome sequence and analysis of the tuber crop potato.</title>
        <authorList>
            <consortium name="The Potato Genome Sequencing Consortium"/>
        </authorList>
    </citation>
    <scope>NUCLEOTIDE SEQUENCE [LARGE SCALE GENOMIC DNA]</scope>
    <source>
        <strain evidence="3">cv. DM1-3 516 R44</strain>
    </source>
</reference>
<accession>M1D8A8</accession>